<dbReference type="SMART" id="SM00878">
    <property type="entry name" value="Biotin_carb_C"/>
    <property type="match status" value="1"/>
</dbReference>
<dbReference type="SUPFAM" id="SSF56059">
    <property type="entry name" value="Glutathione synthetase ATP-binding domain-like"/>
    <property type="match status" value="1"/>
</dbReference>
<dbReference type="PROSITE" id="PS50968">
    <property type="entry name" value="BIOTINYL_LIPOYL"/>
    <property type="match status" value="1"/>
</dbReference>
<dbReference type="InterPro" id="IPR005482">
    <property type="entry name" value="Biotin_COase_C"/>
</dbReference>
<keyword evidence="6" id="KW-0092">Biotin</keyword>
<evidence type="ECO:0000256" key="6">
    <source>
        <dbReference type="ARBA" id="ARBA00023267"/>
    </source>
</evidence>
<dbReference type="Pfam" id="PF00364">
    <property type="entry name" value="Biotin_lipoyl"/>
    <property type="match status" value="1"/>
</dbReference>
<evidence type="ECO:0000256" key="2">
    <source>
        <dbReference type="ARBA" id="ARBA00022598"/>
    </source>
</evidence>
<dbReference type="EMBL" id="GU474858">
    <property type="protein sequence ID" value="ADI17237.1"/>
    <property type="molecule type" value="Genomic_DNA"/>
</dbReference>
<name>E0XS46_9PROT</name>
<dbReference type="GO" id="GO:0016874">
    <property type="term" value="F:ligase activity"/>
    <property type="evidence" value="ECO:0007669"/>
    <property type="project" value="UniProtKB-KW"/>
</dbReference>
<keyword evidence="5" id="KW-0809">Transit peptide</keyword>
<comment type="cofactor">
    <cofactor evidence="1">
        <name>biotin</name>
        <dbReference type="ChEBI" id="CHEBI:57586"/>
    </cofactor>
</comment>
<evidence type="ECO:0000259" key="10">
    <source>
        <dbReference type="PROSITE" id="PS50979"/>
    </source>
</evidence>
<dbReference type="SUPFAM" id="SSF51230">
    <property type="entry name" value="Single hybrid motif"/>
    <property type="match status" value="1"/>
</dbReference>
<dbReference type="AlphaFoldDB" id="E0XS46"/>
<accession>E0XS46</accession>
<dbReference type="FunFam" id="3.30.470.20:FF:000028">
    <property type="entry name" value="Methylcrotonoyl-CoA carboxylase subunit alpha, mitochondrial"/>
    <property type="match status" value="1"/>
</dbReference>
<evidence type="ECO:0000256" key="3">
    <source>
        <dbReference type="ARBA" id="ARBA00022741"/>
    </source>
</evidence>
<evidence type="ECO:0000313" key="11">
    <source>
        <dbReference type="EMBL" id="ADI17237.1"/>
    </source>
</evidence>
<keyword evidence="2" id="KW-0436">Ligase</keyword>
<dbReference type="InterPro" id="IPR011761">
    <property type="entry name" value="ATP-grasp"/>
</dbReference>
<dbReference type="SUPFAM" id="SSF52440">
    <property type="entry name" value="PreATP-grasp domain"/>
    <property type="match status" value="1"/>
</dbReference>
<dbReference type="GO" id="GO:0046872">
    <property type="term" value="F:metal ion binding"/>
    <property type="evidence" value="ECO:0007669"/>
    <property type="project" value="InterPro"/>
</dbReference>
<dbReference type="InterPro" id="IPR005479">
    <property type="entry name" value="CPAse_ATP-bd"/>
</dbReference>
<dbReference type="Gene3D" id="3.30.470.20">
    <property type="entry name" value="ATP-grasp fold, B domain"/>
    <property type="match status" value="1"/>
</dbReference>
<protein>
    <submittedName>
        <fullName evidence="11">Acetyl/propionyl-CoA carboxylase, alpha subunit</fullName>
    </submittedName>
</protein>
<sequence length="668" mass="73848">MFKKLLIANRGEIACRIAATARRMGIRTVAIYSDVDRDGLHVEACDEAVAIGGTSSADSYLEIDKVLSAAIETASDAIHPGYGFLSENPVFAKECAAAKIIFVGPPATAIEVMGSKSKAKKLMESAGVPLVPGYHGEEQEVSYLSQKANEIGFPVLVKASAGGGGRGMRIVESLDDLETAVNSSKREAKAAFSDDHLMLEKFITEPRHIEVQIFADEKGNIVHLFERDCSVQRRYQKVIEEAPAPNLSIETRKKLFDAALAAVRAINYVGAGTIEFIADANQFYFIEMNTRLQVEHSVTEAISGIDLVEWQIRIANGERLPLSQEEITQNGHAIEARLYAEDSITFQPQAGVIKHLKLPFDEVRVDTAVRSGDVVSIYYDPMISKLTAHDATRELARSKLLHAIEETEIDGLESNRQFLMYALGHPKFKSANLHTGFVEENANSLLKPDGYPDQLHQALAAFLLLKQRFEEHMDIVDAHNKNPNPWDEKAGWRVNGPGLFEVDLSYNGEIKSCLVSIEKKHFQILKPFKTKMLMPAIRWDSENYGSLLRSVETKNKSINFYADIEHVTFFLKERTLSFASPRKATTSNTDALDETSFTAPMPAKIISVNVRAGTEVTAGTTLVILEAMKIENPIRATKSGVVETVFFAEGDIVEEGEILLKFTPGEIN</sequence>
<dbReference type="CDD" id="cd06850">
    <property type="entry name" value="biotinyl_domain"/>
    <property type="match status" value="1"/>
</dbReference>
<dbReference type="InterPro" id="IPR011054">
    <property type="entry name" value="Rudment_hybrid_motif"/>
</dbReference>
<dbReference type="Gene3D" id="3.40.50.20">
    <property type="match status" value="1"/>
</dbReference>
<keyword evidence="4 7" id="KW-0067">ATP-binding</keyword>
<dbReference type="Gene3D" id="3.30.700.40">
    <property type="match status" value="1"/>
</dbReference>
<proteinExistence type="predicted"/>
<dbReference type="InterPro" id="IPR013815">
    <property type="entry name" value="ATP_grasp_subdomain_1"/>
</dbReference>
<dbReference type="GO" id="GO:0005524">
    <property type="term" value="F:ATP binding"/>
    <property type="evidence" value="ECO:0007669"/>
    <property type="project" value="UniProtKB-UniRule"/>
</dbReference>
<dbReference type="InterPro" id="IPR005481">
    <property type="entry name" value="BC-like_N"/>
</dbReference>
<dbReference type="Pfam" id="PF02785">
    <property type="entry name" value="Biotin_carb_C"/>
    <property type="match status" value="1"/>
</dbReference>
<dbReference type="Gene3D" id="2.40.50.100">
    <property type="match status" value="1"/>
</dbReference>
<dbReference type="PANTHER" id="PTHR18866:SF33">
    <property type="entry name" value="METHYLCROTONOYL-COA CARBOXYLASE SUBUNIT ALPHA, MITOCHONDRIAL-RELATED"/>
    <property type="match status" value="1"/>
</dbReference>
<dbReference type="PROSITE" id="PS50975">
    <property type="entry name" value="ATP_GRASP"/>
    <property type="match status" value="1"/>
</dbReference>
<dbReference type="InterPro" id="IPR011764">
    <property type="entry name" value="Biotin_carboxylation_dom"/>
</dbReference>
<evidence type="ECO:0000256" key="1">
    <source>
        <dbReference type="ARBA" id="ARBA00001953"/>
    </source>
</evidence>
<evidence type="ECO:0000256" key="5">
    <source>
        <dbReference type="ARBA" id="ARBA00022946"/>
    </source>
</evidence>
<dbReference type="SUPFAM" id="SSF51246">
    <property type="entry name" value="Rudiment single hybrid motif"/>
    <property type="match status" value="1"/>
</dbReference>
<feature type="domain" description="Lipoyl-binding" evidence="8">
    <location>
        <begin position="583"/>
        <end position="663"/>
    </location>
</feature>
<dbReference type="Gene3D" id="3.30.1490.20">
    <property type="entry name" value="ATP-grasp fold, A domain"/>
    <property type="match status" value="1"/>
</dbReference>
<dbReference type="InterPro" id="IPR016185">
    <property type="entry name" value="PreATP-grasp_dom_sf"/>
</dbReference>
<feature type="domain" description="Biotin carboxylation" evidence="10">
    <location>
        <begin position="1"/>
        <end position="443"/>
    </location>
</feature>
<organism evidence="11">
    <name type="scientific">uncultured alpha proteobacterium HF0070_14E07</name>
    <dbReference type="NCBI Taxonomy" id="710804"/>
    <lineage>
        <taxon>Bacteria</taxon>
        <taxon>Pseudomonadati</taxon>
        <taxon>Pseudomonadota</taxon>
        <taxon>Alphaproteobacteria</taxon>
        <taxon>environmental samples</taxon>
    </lineage>
</organism>
<dbReference type="Pfam" id="PF00289">
    <property type="entry name" value="Biotin_carb_N"/>
    <property type="match status" value="1"/>
</dbReference>
<keyword evidence="3 7" id="KW-0547">Nucleotide-binding</keyword>
<dbReference type="FunFam" id="2.40.50.100:FF:000003">
    <property type="entry name" value="Acetyl-CoA carboxylase biotin carboxyl carrier protein"/>
    <property type="match status" value="1"/>
</dbReference>
<evidence type="ECO:0000259" key="9">
    <source>
        <dbReference type="PROSITE" id="PS50975"/>
    </source>
</evidence>
<dbReference type="InterPro" id="IPR050856">
    <property type="entry name" value="Biotin_carboxylase_complex"/>
</dbReference>
<dbReference type="Pfam" id="PF02786">
    <property type="entry name" value="CPSase_L_D2"/>
    <property type="match status" value="1"/>
</dbReference>
<dbReference type="PROSITE" id="PS00866">
    <property type="entry name" value="CPSASE_1"/>
    <property type="match status" value="1"/>
</dbReference>
<evidence type="ECO:0000259" key="8">
    <source>
        <dbReference type="PROSITE" id="PS50968"/>
    </source>
</evidence>
<reference evidence="11" key="1">
    <citation type="journal article" date="2011" name="Environ. Microbiol.">
        <title>Time-series analyses of Monterey Bay coastal microbial picoplankton using a 'genome proxy' microarray.</title>
        <authorList>
            <person name="Rich V.I."/>
            <person name="Pham V.D."/>
            <person name="Eppley J."/>
            <person name="Shi Y."/>
            <person name="DeLong E.F."/>
        </authorList>
    </citation>
    <scope>NUCLEOTIDE SEQUENCE</scope>
</reference>
<evidence type="ECO:0000256" key="7">
    <source>
        <dbReference type="PROSITE-ProRule" id="PRU00409"/>
    </source>
</evidence>
<feature type="domain" description="ATP-grasp" evidence="9">
    <location>
        <begin position="120"/>
        <end position="316"/>
    </location>
</feature>
<dbReference type="InterPro" id="IPR000089">
    <property type="entry name" value="Biotin_lipoyl"/>
</dbReference>
<evidence type="ECO:0000256" key="4">
    <source>
        <dbReference type="ARBA" id="ARBA00022840"/>
    </source>
</evidence>
<dbReference type="PROSITE" id="PS50979">
    <property type="entry name" value="BC"/>
    <property type="match status" value="1"/>
</dbReference>
<dbReference type="PROSITE" id="PS00867">
    <property type="entry name" value="CPSASE_2"/>
    <property type="match status" value="1"/>
</dbReference>
<dbReference type="FunFam" id="3.40.50.20:FF:000010">
    <property type="entry name" value="Propionyl-CoA carboxylase subunit alpha"/>
    <property type="match status" value="1"/>
</dbReference>
<dbReference type="PANTHER" id="PTHR18866">
    <property type="entry name" value="CARBOXYLASE:PYRUVATE/ACETYL-COA/PROPIONYL-COA CARBOXYLASE"/>
    <property type="match status" value="1"/>
</dbReference>
<dbReference type="FunFam" id="3.30.1490.20:FF:000003">
    <property type="entry name" value="acetyl-CoA carboxylase isoform X1"/>
    <property type="match status" value="1"/>
</dbReference>
<dbReference type="InterPro" id="IPR011053">
    <property type="entry name" value="Single_hybrid_motif"/>
</dbReference>